<feature type="transmembrane region" description="Helical" evidence="1">
    <location>
        <begin position="12"/>
        <end position="35"/>
    </location>
</feature>
<evidence type="ECO:0008006" key="4">
    <source>
        <dbReference type="Google" id="ProtNLM"/>
    </source>
</evidence>
<dbReference type="NCBIfam" id="NF041002">
    <property type="entry name" value="pilin_ComGF"/>
    <property type="match status" value="1"/>
</dbReference>
<evidence type="ECO:0000313" key="2">
    <source>
        <dbReference type="EMBL" id="AQQ55044.1"/>
    </source>
</evidence>
<sequence>MDTRQNGSTFIGLLLDLAILLLLLPLIVLFFRLAAAYSADLDVKHAEWELFTYELRTYLNTGSNVAVINGGKGIRMTESGTLLTIEWYSPIIRKQRSGQGHEVMLTDVQHVTFAIAGAVLTAQVVFRNGIRKEETYAIPPAPG</sequence>
<dbReference type="EMBL" id="CP019640">
    <property type="protein sequence ID" value="AQQ55044.1"/>
    <property type="molecule type" value="Genomic_DNA"/>
</dbReference>
<name>A0A1Q2L3T8_9BACL</name>
<keyword evidence="1" id="KW-0812">Transmembrane</keyword>
<accession>A0A1Q2L3T8</accession>
<keyword evidence="1" id="KW-0472">Membrane</keyword>
<evidence type="ECO:0000256" key="1">
    <source>
        <dbReference type="SAM" id="Phobius"/>
    </source>
</evidence>
<dbReference type="InterPro" id="IPR016977">
    <property type="entry name" value="ComGF"/>
</dbReference>
<dbReference type="AlphaFoldDB" id="A0A1Q2L3T8"/>
<reference evidence="2 3" key="1">
    <citation type="submission" date="2017-02" db="EMBL/GenBank/DDBJ databases">
        <title>The complete genomic sequence of a novel cold adapted crude oil-degrading bacterium Planococcus qaidamina Y42.</title>
        <authorList>
            <person name="Yang R."/>
        </authorList>
    </citation>
    <scope>NUCLEOTIDE SEQUENCE [LARGE SCALE GENOMIC DNA]</scope>
    <source>
        <strain evidence="2 3">Y42</strain>
    </source>
</reference>
<dbReference type="KEGG" id="pmar:B0X71_07835"/>
<dbReference type="Pfam" id="PF15980">
    <property type="entry name" value="ComGF"/>
    <property type="match status" value="1"/>
</dbReference>
<protein>
    <recommendedName>
        <fullName evidence="4">Competence protein ComGF</fullName>
    </recommendedName>
</protein>
<proteinExistence type="predicted"/>
<gene>
    <name evidence="2" type="ORF">B0X71_07835</name>
</gene>
<keyword evidence="1" id="KW-1133">Transmembrane helix</keyword>
<evidence type="ECO:0000313" key="3">
    <source>
        <dbReference type="Proteomes" id="UP000188184"/>
    </source>
</evidence>
<keyword evidence="3" id="KW-1185">Reference proteome</keyword>
<dbReference type="Proteomes" id="UP000188184">
    <property type="component" value="Chromosome"/>
</dbReference>
<organism evidence="2 3">
    <name type="scientific">Planococcus lenghuensis</name>
    <dbReference type="NCBI Taxonomy" id="2213202"/>
    <lineage>
        <taxon>Bacteria</taxon>
        <taxon>Bacillati</taxon>
        <taxon>Bacillota</taxon>
        <taxon>Bacilli</taxon>
        <taxon>Bacillales</taxon>
        <taxon>Caryophanaceae</taxon>
        <taxon>Planococcus</taxon>
    </lineage>
</organism>